<comment type="caution">
    <text evidence="2">The sequence shown here is derived from an EMBL/GenBank/DDBJ whole genome shotgun (WGS) entry which is preliminary data.</text>
</comment>
<protein>
    <submittedName>
        <fullName evidence="2">Uncharacterized protein</fullName>
    </submittedName>
</protein>
<accession>A0AA88CIQ6</accession>
<evidence type="ECO:0000256" key="1">
    <source>
        <dbReference type="SAM" id="MobiDB-lite"/>
    </source>
</evidence>
<keyword evidence="3" id="KW-1185">Reference proteome</keyword>
<proteinExistence type="predicted"/>
<dbReference type="AlphaFoldDB" id="A0AA88CIQ6"/>
<sequence>MLVREPFEQDFTNQGHSPWLRHAYAEAWHRSARAGPHAGRMPHYEGGAGDRTDAAGGLRRSHGRLSAMVAGRQVEAGLGWLRCQPSRDCNSSHNKARVLGTLAGPVDWATQPWAGPASPCWADAAAEVGLGHAEAGWACLTLSGQQQKRAGPTSPWFP</sequence>
<evidence type="ECO:0000313" key="3">
    <source>
        <dbReference type="Proteomes" id="UP001187192"/>
    </source>
</evidence>
<gene>
    <name evidence="2" type="ORF">TIFTF001_045065</name>
</gene>
<dbReference type="Proteomes" id="UP001187192">
    <property type="component" value="Unassembled WGS sequence"/>
</dbReference>
<evidence type="ECO:0000313" key="2">
    <source>
        <dbReference type="EMBL" id="GMN18805.1"/>
    </source>
</evidence>
<reference evidence="2" key="1">
    <citation type="submission" date="2023-07" db="EMBL/GenBank/DDBJ databases">
        <title>draft genome sequence of fig (Ficus carica).</title>
        <authorList>
            <person name="Takahashi T."/>
            <person name="Nishimura K."/>
        </authorList>
    </citation>
    <scope>NUCLEOTIDE SEQUENCE</scope>
</reference>
<organism evidence="2 3">
    <name type="scientific">Ficus carica</name>
    <name type="common">Common fig</name>
    <dbReference type="NCBI Taxonomy" id="3494"/>
    <lineage>
        <taxon>Eukaryota</taxon>
        <taxon>Viridiplantae</taxon>
        <taxon>Streptophyta</taxon>
        <taxon>Embryophyta</taxon>
        <taxon>Tracheophyta</taxon>
        <taxon>Spermatophyta</taxon>
        <taxon>Magnoliopsida</taxon>
        <taxon>eudicotyledons</taxon>
        <taxon>Gunneridae</taxon>
        <taxon>Pentapetalae</taxon>
        <taxon>rosids</taxon>
        <taxon>fabids</taxon>
        <taxon>Rosales</taxon>
        <taxon>Moraceae</taxon>
        <taxon>Ficeae</taxon>
        <taxon>Ficus</taxon>
    </lineage>
</organism>
<dbReference type="EMBL" id="BTGU01003722">
    <property type="protein sequence ID" value="GMN18805.1"/>
    <property type="molecule type" value="Genomic_DNA"/>
</dbReference>
<feature type="region of interest" description="Disordered" evidence="1">
    <location>
        <begin position="36"/>
        <end position="60"/>
    </location>
</feature>
<name>A0AA88CIQ6_FICCA</name>